<dbReference type="InterPro" id="IPR004401">
    <property type="entry name" value="YbaB/EbfC"/>
</dbReference>
<organism evidence="1 2">
    <name type="scientific">Thermocatellispora tengchongensis</name>
    <dbReference type="NCBI Taxonomy" id="1073253"/>
    <lineage>
        <taxon>Bacteria</taxon>
        <taxon>Bacillati</taxon>
        <taxon>Actinomycetota</taxon>
        <taxon>Actinomycetes</taxon>
        <taxon>Streptosporangiales</taxon>
        <taxon>Streptosporangiaceae</taxon>
        <taxon>Thermocatellispora</taxon>
    </lineage>
</organism>
<dbReference type="AlphaFoldDB" id="A0A840PKP5"/>
<keyword evidence="1" id="KW-0238">DNA-binding</keyword>
<protein>
    <submittedName>
        <fullName evidence="1">DNA-binding protein YbaB</fullName>
    </submittedName>
</protein>
<sequence length="116" mass="12086">MTTPFGPASSSGDPELDRMMAVLGRQAARFEKVGRDLAETRGRGAAANGTVVVEVSADGSLTGLTIDPRAMRLGSEALAQAILKAAKDAEHDVAAQANQVMEPLLDADIWDDPPPS</sequence>
<accession>A0A840PKP5</accession>
<keyword evidence="2" id="KW-1185">Reference proteome</keyword>
<dbReference type="GO" id="GO:0003677">
    <property type="term" value="F:DNA binding"/>
    <property type="evidence" value="ECO:0007669"/>
    <property type="project" value="UniProtKB-KW"/>
</dbReference>
<dbReference type="Gene3D" id="3.30.1310.10">
    <property type="entry name" value="Nucleoid-associated protein YbaB-like domain"/>
    <property type="match status" value="1"/>
</dbReference>
<gene>
    <name evidence="1" type="ORF">HNP84_007933</name>
</gene>
<comment type="caution">
    <text evidence="1">The sequence shown here is derived from an EMBL/GenBank/DDBJ whole genome shotgun (WGS) entry which is preliminary data.</text>
</comment>
<dbReference type="InterPro" id="IPR036894">
    <property type="entry name" value="YbaB-like_sf"/>
</dbReference>
<dbReference type="EMBL" id="JACHGN010000022">
    <property type="protein sequence ID" value="MBB5138180.1"/>
    <property type="molecule type" value="Genomic_DNA"/>
</dbReference>
<dbReference type="RefSeq" id="WP_185055064.1">
    <property type="nucleotide sequence ID" value="NZ_BAABIX010000018.1"/>
</dbReference>
<evidence type="ECO:0000313" key="2">
    <source>
        <dbReference type="Proteomes" id="UP000578449"/>
    </source>
</evidence>
<dbReference type="Proteomes" id="UP000578449">
    <property type="component" value="Unassembled WGS sequence"/>
</dbReference>
<evidence type="ECO:0000313" key="1">
    <source>
        <dbReference type="EMBL" id="MBB5138180.1"/>
    </source>
</evidence>
<name>A0A840PKP5_9ACTN</name>
<proteinExistence type="predicted"/>
<dbReference type="SUPFAM" id="SSF82607">
    <property type="entry name" value="YbaB-like"/>
    <property type="match status" value="1"/>
</dbReference>
<dbReference type="Pfam" id="PF02575">
    <property type="entry name" value="YbaB_DNA_bd"/>
    <property type="match status" value="1"/>
</dbReference>
<reference evidence="1 2" key="1">
    <citation type="submission" date="2020-08" db="EMBL/GenBank/DDBJ databases">
        <title>Genomic Encyclopedia of Type Strains, Phase IV (KMG-IV): sequencing the most valuable type-strain genomes for metagenomic binning, comparative biology and taxonomic classification.</title>
        <authorList>
            <person name="Goeker M."/>
        </authorList>
    </citation>
    <scope>NUCLEOTIDE SEQUENCE [LARGE SCALE GENOMIC DNA]</scope>
    <source>
        <strain evidence="1 2">DSM 45615</strain>
    </source>
</reference>